<keyword evidence="5 7" id="KW-1133">Transmembrane helix</keyword>
<proteinExistence type="inferred from homology"/>
<evidence type="ECO:0000256" key="2">
    <source>
        <dbReference type="ARBA" id="ARBA00008017"/>
    </source>
</evidence>
<feature type="transmembrane region" description="Helical" evidence="7">
    <location>
        <begin position="102"/>
        <end position="122"/>
    </location>
</feature>
<dbReference type="SUPFAM" id="SSF82861">
    <property type="entry name" value="Mechanosensitive channel protein MscS (YggB), transmembrane region"/>
    <property type="match status" value="1"/>
</dbReference>
<reference evidence="11" key="1">
    <citation type="journal article" date="2007" name="Environ. Microbiol.">
        <title>Proteorhodopsin photosystem gene clusters exhibit co-evolutionary trends and shared ancestry among diverse marine microbial phyla.</title>
        <authorList>
            <person name="McCarren J."/>
            <person name="Delong E.F."/>
        </authorList>
    </citation>
    <scope>NUCLEOTIDE SEQUENCE</scope>
</reference>
<dbReference type="SUPFAM" id="SSF82689">
    <property type="entry name" value="Mechanosensitive channel protein MscS (YggB), C-terminal domain"/>
    <property type="match status" value="1"/>
</dbReference>
<dbReference type="PANTHER" id="PTHR30566">
    <property type="entry name" value="YNAI-RELATED MECHANOSENSITIVE ION CHANNEL"/>
    <property type="match status" value="1"/>
</dbReference>
<dbReference type="InterPro" id="IPR011066">
    <property type="entry name" value="MscS_channel_C_sf"/>
</dbReference>
<evidence type="ECO:0000259" key="10">
    <source>
        <dbReference type="Pfam" id="PF21088"/>
    </source>
</evidence>
<evidence type="ECO:0000256" key="6">
    <source>
        <dbReference type="ARBA" id="ARBA00023136"/>
    </source>
</evidence>
<dbReference type="InterPro" id="IPR006685">
    <property type="entry name" value="MscS_channel_2nd"/>
</dbReference>
<evidence type="ECO:0000256" key="3">
    <source>
        <dbReference type="ARBA" id="ARBA00022475"/>
    </source>
</evidence>
<dbReference type="Pfam" id="PF21088">
    <property type="entry name" value="MS_channel_1st"/>
    <property type="match status" value="1"/>
</dbReference>
<dbReference type="Gene3D" id="2.30.30.60">
    <property type="match status" value="1"/>
</dbReference>
<name>A4GJB5_9BACT</name>
<feature type="domain" description="Mechanosensitive ion channel MscS C-terminal" evidence="9">
    <location>
        <begin position="259"/>
        <end position="347"/>
    </location>
</feature>
<evidence type="ECO:0000256" key="7">
    <source>
        <dbReference type="SAM" id="Phobius"/>
    </source>
</evidence>
<comment type="similarity">
    <text evidence="2">Belongs to the MscS (TC 1.A.23) family.</text>
</comment>
<accession>A4GJB5</accession>
<dbReference type="InterPro" id="IPR049278">
    <property type="entry name" value="MS_channel_C"/>
</dbReference>
<dbReference type="EMBL" id="EF107099">
    <property type="protein sequence ID" value="ABL97210.1"/>
    <property type="molecule type" value="Genomic_DNA"/>
</dbReference>
<dbReference type="GO" id="GO:0055085">
    <property type="term" value="P:transmembrane transport"/>
    <property type="evidence" value="ECO:0007669"/>
    <property type="project" value="InterPro"/>
</dbReference>
<feature type="transmembrane region" description="Helical" evidence="7">
    <location>
        <begin position="16"/>
        <end position="41"/>
    </location>
</feature>
<feature type="transmembrane region" description="Helical" evidence="7">
    <location>
        <begin position="142"/>
        <end position="161"/>
    </location>
</feature>
<evidence type="ECO:0000256" key="1">
    <source>
        <dbReference type="ARBA" id="ARBA00004651"/>
    </source>
</evidence>
<dbReference type="Gene3D" id="1.10.287.1260">
    <property type="match status" value="1"/>
</dbReference>
<keyword evidence="3" id="KW-1003">Cell membrane</keyword>
<feature type="transmembrane region" description="Helical" evidence="7">
    <location>
        <begin position="72"/>
        <end position="90"/>
    </location>
</feature>
<sequence length="388" mass="43051">MEGFIEIFTSVWEEGFLGIGITEIIISLLIFIAGAISRAFFVNRVLNWLEKLTEHTDSEVDDLLLESLKKPLGYIPMTVALYFIAVYLPLSGMADIFATNLVKAMIAFTIFSALSNSIAPIFQAFTSSALLTKSMTMWLERAARIIIWIIGLGIILDIFGIQIGPLVAGLGLFSVAVALGAQDLFKNLISGLLIIGENRFQPGDRIEVPGSLHGMVEDIGFRSTLIRMFDTSPMLVPNKDLSDVKVINHGNMKYRRISWSLNLIYSTTQEQLAKICEEITSFITTSEEFINNPDQESFARTEELASSSIDVRVLCYTDPVGLTDFSKIKQNLIFEVIKIVRNNGSEFAYPSTSVYVENTDPLNVADYSTEGLQEKNISHQASPDKGDD</sequence>
<dbReference type="InterPro" id="IPR011014">
    <property type="entry name" value="MscS_channel_TM-2"/>
</dbReference>
<evidence type="ECO:0000313" key="11">
    <source>
        <dbReference type="EMBL" id="ABL97210.1"/>
    </source>
</evidence>
<dbReference type="InterPro" id="IPR049142">
    <property type="entry name" value="MS_channel_1st"/>
</dbReference>
<evidence type="ECO:0000259" key="9">
    <source>
        <dbReference type="Pfam" id="PF21082"/>
    </source>
</evidence>
<gene>
    <name evidence="11" type="ORF">MBMO_EB0-49D07.0053</name>
</gene>
<organism evidence="11">
    <name type="scientific">uncultured marine bacterium EB0_49D07</name>
    <dbReference type="NCBI Taxonomy" id="415439"/>
    <lineage>
        <taxon>Bacteria</taxon>
        <taxon>environmental samples</taxon>
    </lineage>
</organism>
<dbReference type="Pfam" id="PF00924">
    <property type="entry name" value="MS_channel_2nd"/>
    <property type="match status" value="1"/>
</dbReference>
<evidence type="ECO:0000256" key="4">
    <source>
        <dbReference type="ARBA" id="ARBA00022692"/>
    </source>
</evidence>
<dbReference type="Gene3D" id="3.30.70.100">
    <property type="match status" value="1"/>
</dbReference>
<dbReference type="GO" id="GO:0005886">
    <property type="term" value="C:plasma membrane"/>
    <property type="evidence" value="ECO:0007669"/>
    <property type="project" value="UniProtKB-SubCell"/>
</dbReference>
<dbReference type="Pfam" id="PF21082">
    <property type="entry name" value="MS_channel_3rd"/>
    <property type="match status" value="1"/>
</dbReference>
<keyword evidence="6 7" id="KW-0472">Membrane</keyword>
<dbReference type="AlphaFoldDB" id="A4GJB5"/>
<evidence type="ECO:0000259" key="8">
    <source>
        <dbReference type="Pfam" id="PF00924"/>
    </source>
</evidence>
<evidence type="ECO:0000256" key="5">
    <source>
        <dbReference type="ARBA" id="ARBA00022989"/>
    </source>
</evidence>
<dbReference type="PANTHER" id="PTHR30566:SF5">
    <property type="entry name" value="MECHANOSENSITIVE ION CHANNEL PROTEIN 1, MITOCHONDRIAL-RELATED"/>
    <property type="match status" value="1"/>
</dbReference>
<feature type="domain" description="Mechanosensitive ion channel transmembrane helices 2/3" evidence="10">
    <location>
        <begin position="144"/>
        <end position="182"/>
    </location>
</feature>
<keyword evidence="4 7" id="KW-0812">Transmembrane</keyword>
<feature type="domain" description="Mechanosensitive ion channel MscS" evidence="8">
    <location>
        <begin position="183"/>
        <end position="249"/>
    </location>
</feature>
<dbReference type="SUPFAM" id="SSF50182">
    <property type="entry name" value="Sm-like ribonucleoproteins"/>
    <property type="match status" value="1"/>
</dbReference>
<comment type="subcellular location">
    <subcellularLocation>
        <location evidence="1">Cell membrane</location>
        <topology evidence="1">Multi-pass membrane protein</topology>
    </subcellularLocation>
</comment>
<dbReference type="InterPro" id="IPR010920">
    <property type="entry name" value="LSM_dom_sf"/>
</dbReference>
<dbReference type="InterPro" id="IPR023408">
    <property type="entry name" value="MscS_beta-dom_sf"/>
</dbReference>
<protein>
    <submittedName>
        <fullName evidence="11">Putative small conductance mechanosensitive ion channel</fullName>
    </submittedName>
</protein>